<feature type="domain" description="AAA+ ATPase" evidence="5">
    <location>
        <begin position="123"/>
        <end position="262"/>
    </location>
</feature>
<dbReference type="PANTHER" id="PTHR23077">
    <property type="entry name" value="AAA-FAMILY ATPASE"/>
    <property type="match status" value="1"/>
</dbReference>
<dbReference type="FunFam" id="3.40.50.300:FF:000048">
    <property type="entry name" value="Transitional endoplasmic reticulum ATPase"/>
    <property type="match status" value="1"/>
</dbReference>
<proteinExistence type="inferred from homology"/>
<evidence type="ECO:0000259" key="5">
    <source>
        <dbReference type="SMART" id="SM00382"/>
    </source>
</evidence>
<feature type="region of interest" description="Disordered" evidence="4">
    <location>
        <begin position="385"/>
        <end position="420"/>
    </location>
</feature>
<dbReference type="InterPro" id="IPR003960">
    <property type="entry name" value="ATPase_AAA_CS"/>
</dbReference>
<protein>
    <recommendedName>
        <fullName evidence="5">AAA+ ATPase domain-containing protein</fullName>
    </recommendedName>
</protein>
<dbReference type="PROSITE" id="PS00674">
    <property type="entry name" value="AAA"/>
    <property type="match status" value="1"/>
</dbReference>
<evidence type="ECO:0000256" key="4">
    <source>
        <dbReference type="SAM" id="MobiDB-lite"/>
    </source>
</evidence>
<dbReference type="PANTHER" id="PTHR23077:SF171">
    <property type="entry name" value="NUCLEAR VALOSIN-CONTAINING PROTEIN-LIKE"/>
    <property type="match status" value="1"/>
</dbReference>
<dbReference type="InterPro" id="IPR027417">
    <property type="entry name" value="P-loop_NTPase"/>
</dbReference>
<keyword evidence="2 3" id="KW-0067">ATP-binding</keyword>
<keyword evidence="1 3" id="KW-0547">Nucleotide-binding</keyword>
<dbReference type="GO" id="GO:0005634">
    <property type="term" value="C:nucleus"/>
    <property type="evidence" value="ECO:0007669"/>
    <property type="project" value="TreeGrafter"/>
</dbReference>
<comment type="similarity">
    <text evidence="3">Belongs to the AAA ATPase family.</text>
</comment>
<dbReference type="InterPro" id="IPR003593">
    <property type="entry name" value="AAA+_ATPase"/>
</dbReference>
<dbReference type="Pfam" id="PF00004">
    <property type="entry name" value="AAA"/>
    <property type="match status" value="1"/>
</dbReference>
<dbReference type="InterPro" id="IPR041569">
    <property type="entry name" value="AAA_lid_3"/>
</dbReference>
<dbReference type="GO" id="GO:0016887">
    <property type="term" value="F:ATP hydrolysis activity"/>
    <property type="evidence" value="ECO:0007669"/>
    <property type="project" value="InterPro"/>
</dbReference>
<dbReference type="Pfam" id="PF17862">
    <property type="entry name" value="AAA_lid_3"/>
    <property type="match status" value="2"/>
</dbReference>
<dbReference type="Gene3D" id="1.10.8.60">
    <property type="match status" value="1"/>
</dbReference>
<keyword evidence="7" id="KW-1185">Reference proteome</keyword>
<dbReference type="GO" id="GO:0005829">
    <property type="term" value="C:cytosol"/>
    <property type="evidence" value="ECO:0007669"/>
    <property type="project" value="TreeGrafter"/>
</dbReference>
<dbReference type="OrthoDB" id="27435at2759"/>
<evidence type="ECO:0000256" key="2">
    <source>
        <dbReference type="ARBA" id="ARBA00022840"/>
    </source>
</evidence>
<dbReference type="Pfam" id="PF09336">
    <property type="entry name" value="Vps4_C"/>
    <property type="match status" value="1"/>
</dbReference>
<dbReference type="AlphaFoldDB" id="A0A8S9ZPE3"/>
<dbReference type="GO" id="GO:0030970">
    <property type="term" value="P:retrograde protein transport, ER to cytosol"/>
    <property type="evidence" value="ECO:0007669"/>
    <property type="project" value="TreeGrafter"/>
</dbReference>
<evidence type="ECO:0000256" key="1">
    <source>
        <dbReference type="ARBA" id="ARBA00022741"/>
    </source>
</evidence>
<accession>A0A8S9ZPE3</accession>
<name>A0A8S9ZPE3_9BILA</name>
<dbReference type="Gene3D" id="3.40.50.300">
    <property type="entry name" value="P-loop containing nucleotide triphosphate hydrolases"/>
    <property type="match status" value="1"/>
</dbReference>
<dbReference type="InterPro" id="IPR003959">
    <property type="entry name" value="ATPase_AAA_core"/>
</dbReference>
<dbReference type="GO" id="GO:0097352">
    <property type="term" value="P:autophagosome maturation"/>
    <property type="evidence" value="ECO:0007669"/>
    <property type="project" value="TreeGrafter"/>
</dbReference>
<reference evidence="6" key="1">
    <citation type="journal article" date="2020" name="Ecol. Evol.">
        <title>Genome structure and content of the rice root-knot nematode (Meloidogyne graminicola).</title>
        <authorList>
            <person name="Phan N.T."/>
            <person name="Danchin E.G.J."/>
            <person name="Klopp C."/>
            <person name="Perfus-Barbeoch L."/>
            <person name="Kozlowski D.K."/>
            <person name="Koutsovoulos G.D."/>
            <person name="Lopez-Roques C."/>
            <person name="Bouchez O."/>
            <person name="Zahm M."/>
            <person name="Besnard G."/>
            <person name="Bellafiore S."/>
        </authorList>
    </citation>
    <scope>NUCLEOTIDE SEQUENCE</scope>
    <source>
        <strain evidence="6">VN-18</strain>
    </source>
</reference>
<dbReference type="GO" id="GO:0051228">
    <property type="term" value="P:mitotic spindle disassembly"/>
    <property type="evidence" value="ECO:0007669"/>
    <property type="project" value="TreeGrafter"/>
</dbReference>
<dbReference type="CDD" id="cd19528">
    <property type="entry name" value="RecA-like_CDC48_r2-like"/>
    <property type="match status" value="1"/>
</dbReference>
<dbReference type="InterPro" id="IPR015415">
    <property type="entry name" value="Spast_Vps4_C"/>
</dbReference>
<gene>
    <name evidence="6" type="ORF">Mgra_00005616</name>
</gene>
<dbReference type="Proteomes" id="UP000605970">
    <property type="component" value="Unassembled WGS sequence"/>
</dbReference>
<sequence>MKLAEDVDLERIANECHGYVGADLAALCSEAAMQQIRQKMELIDLEAEQIDAEVLNMLAVTMDDFQFALGKNSPSALRETVVETPNISWDDIGGLEGVKRELQELVQYPVEHPEMFLKFGMQPSRGVLFYGPPGCGKTLLAKAIAHECQANFISIKGPELLTMWFGESEANVRDVFDKARAAAPCVLFFDELDSIAKSRGGNIGDAGGAADRVINQVLTEMDGMTSKKNVFIIGATNRPDIIDSAILRPGRLDQLIYIPLPDEPSRLQIFKANLRKTPIAKDVDLEFLAKKTIGFSGADLNEICQRACKLGIRESIEKAVVREKERQVRIQRGEELMDEVEEDPVPELTKKHFEEAMKFARRSVSDNDIRKYEMFAQTLQQQRGFGTNFKFPGERPSAGGSTGGGPQPVSGGNDDDDLYS</sequence>
<dbReference type="InterPro" id="IPR050168">
    <property type="entry name" value="AAA_ATPase_domain"/>
</dbReference>
<dbReference type="SUPFAM" id="SSF52540">
    <property type="entry name" value="P-loop containing nucleoside triphosphate hydrolases"/>
    <property type="match status" value="1"/>
</dbReference>
<dbReference type="SMART" id="SM00382">
    <property type="entry name" value="AAA"/>
    <property type="match status" value="1"/>
</dbReference>
<organism evidence="6 7">
    <name type="scientific">Meloidogyne graminicola</name>
    <dbReference type="NCBI Taxonomy" id="189291"/>
    <lineage>
        <taxon>Eukaryota</taxon>
        <taxon>Metazoa</taxon>
        <taxon>Ecdysozoa</taxon>
        <taxon>Nematoda</taxon>
        <taxon>Chromadorea</taxon>
        <taxon>Rhabditida</taxon>
        <taxon>Tylenchina</taxon>
        <taxon>Tylenchomorpha</taxon>
        <taxon>Tylenchoidea</taxon>
        <taxon>Meloidogynidae</taxon>
        <taxon>Meloidogyninae</taxon>
        <taxon>Meloidogyne</taxon>
    </lineage>
</organism>
<dbReference type="GO" id="GO:0005524">
    <property type="term" value="F:ATP binding"/>
    <property type="evidence" value="ECO:0007669"/>
    <property type="project" value="UniProtKB-KW"/>
</dbReference>
<evidence type="ECO:0000313" key="7">
    <source>
        <dbReference type="Proteomes" id="UP000605970"/>
    </source>
</evidence>
<evidence type="ECO:0000313" key="6">
    <source>
        <dbReference type="EMBL" id="KAF7635018.1"/>
    </source>
</evidence>
<dbReference type="GO" id="GO:0031593">
    <property type="term" value="F:polyubiquitin modification-dependent protein binding"/>
    <property type="evidence" value="ECO:0007669"/>
    <property type="project" value="TreeGrafter"/>
</dbReference>
<evidence type="ECO:0000256" key="3">
    <source>
        <dbReference type="RuleBase" id="RU003651"/>
    </source>
</evidence>
<dbReference type="Gene3D" id="6.10.20.150">
    <property type="match status" value="1"/>
</dbReference>
<dbReference type="EMBL" id="JABEBT010000048">
    <property type="protein sequence ID" value="KAF7635018.1"/>
    <property type="molecule type" value="Genomic_DNA"/>
</dbReference>
<dbReference type="GO" id="GO:0034098">
    <property type="term" value="C:VCP-NPL4-UFD1 AAA ATPase complex"/>
    <property type="evidence" value="ECO:0007669"/>
    <property type="project" value="TreeGrafter"/>
</dbReference>
<comment type="caution">
    <text evidence="6">The sequence shown here is derived from an EMBL/GenBank/DDBJ whole genome shotgun (WGS) entry which is preliminary data.</text>
</comment>